<evidence type="ECO:0000313" key="2">
    <source>
        <dbReference type="EMBL" id="CAL4802313.1"/>
    </source>
</evidence>
<reference evidence="2 3" key="2">
    <citation type="submission" date="2024-05" db="EMBL/GenBank/DDBJ databases">
        <authorList>
            <person name="Chen Y."/>
            <person name="Shah S."/>
            <person name="Dougan E. K."/>
            <person name="Thang M."/>
            <person name="Chan C."/>
        </authorList>
    </citation>
    <scope>NUCLEOTIDE SEQUENCE [LARGE SCALE GENOMIC DNA]</scope>
</reference>
<comment type="caution">
    <text evidence="1">The sequence shown here is derived from an EMBL/GenBank/DDBJ whole genome shotgun (WGS) entry which is preliminary data.</text>
</comment>
<proteinExistence type="predicted"/>
<reference evidence="1" key="1">
    <citation type="submission" date="2022-10" db="EMBL/GenBank/DDBJ databases">
        <authorList>
            <person name="Chen Y."/>
            <person name="Dougan E. K."/>
            <person name="Chan C."/>
            <person name="Rhodes N."/>
            <person name="Thang M."/>
        </authorList>
    </citation>
    <scope>NUCLEOTIDE SEQUENCE</scope>
</reference>
<accession>A0A9P1DT60</accession>
<keyword evidence="3" id="KW-1185">Reference proteome</keyword>
<organism evidence="1">
    <name type="scientific">Cladocopium goreaui</name>
    <dbReference type="NCBI Taxonomy" id="2562237"/>
    <lineage>
        <taxon>Eukaryota</taxon>
        <taxon>Sar</taxon>
        <taxon>Alveolata</taxon>
        <taxon>Dinophyceae</taxon>
        <taxon>Suessiales</taxon>
        <taxon>Symbiodiniaceae</taxon>
        <taxon>Cladocopium</taxon>
    </lineage>
</organism>
<dbReference type="EMBL" id="CAMXCT010006511">
    <property type="protein sequence ID" value="CAI4015001.1"/>
    <property type="molecule type" value="Genomic_DNA"/>
</dbReference>
<name>A0A9P1DT60_9DINO</name>
<gene>
    <name evidence="1" type="ORF">C1SCF055_LOCUS39856</name>
</gene>
<dbReference type="Proteomes" id="UP001152797">
    <property type="component" value="Unassembled WGS sequence"/>
</dbReference>
<dbReference type="EMBL" id="CAMXCT020006511">
    <property type="protein sequence ID" value="CAL1168376.1"/>
    <property type="molecule type" value="Genomic_DNA"/>
</dbReference>
<evidence type="ECO:0000313" key="1">
    <source>
        <dbReference type="EMBL" id="CAI4015001.1"/>
    </source>
</evidence>
<protein>
    <submittedName>
        <fullName evidence="1">Uncharacterized protein</fullName>
    </submittedName>
</protein>
<dbReference type="EMBL" id="CAMXCT030006511">
    <property type="protein sequence ID" value="CAL4802313.1"/>
    <property type="molecule type" value="Genomic_DNA"/>
</dbReference>
<dbReference type="AlphaFoldDB" id="A0A9P1DT60"/>
<sequence length="461" mass="52840">MAVAVGPNRVTRDEMTIAHGQGDHEYSVKVIEFRGTIDDGDVRKALENLPDGPKKLYSFRKPCCLILSGTHGKVEKDPQTKEPICSTVVDTVIQDRRLDDPRFAQQDEKIAMEKNLPSTFPYNVKVLDLGDPRAESVPEALNKWKPKLIVKAYCHSARQRFNSEIADYVKNEADALKISSSSNPEAEEKRERTFTTMKVDMAWRPFGSWAGERTRLFLKNAPEAFDPAQEICLKFTDRQEYVTAVKRPMERDAGVQLYVLDLQCESRIPTGDLNATLVTSEEECSFSGEMTLPGKATFKLPFDDKHWYRIKAFDGSFMEVLDDCRDPDDPNREWNNDQKFRFFDTGEGNREFKIYLRHCSDRAVTNSDRAVTNHSGCPWHLVQHNTVQPNDGWQICQIWTVEKAGSSYVIKSKKDGKVIIRTNETHEVVSNCYLMVYVEFTVQDASGDDREKFTFRQMSRI</sequence>
<evidence type="ECO:0000313" key="3">
    <source>
        <dbReference type="Proteomes" id="UP001152797"/>
    </source>
</evidence>
<dbReference type="CDD" id="cd00161">
    <property type="entry name" value="beta-trefoil_Ricin-like"/>
    <property type="match status" value="1"/>
</dbReference>